<evidence type="ECO:0000313" key="3">
    <source>
        <dbReference type="Proteomes" id="UP000034350"/>
    </source>
</evidence>
<accession>A0A0F9WG46</accession>
<gene>
    <name evidence="2" type="ORF">AAJ76_400058716</name>
</gene>
<dbReference type="RefSeq" id="XP_024332068.1">
    <property type="nucleotide sequence ID" value="XM_024475545.1"/>
</dbReference>
<dbReference type="AlphaFoldDB" id="A0A0F9WG46"/>
<evidence type="ECO:0000313" key="2">
    <source>
        <dbReference type="EMBL" id="KKO76326.1"/>
    </source>
</evidence>
<name>A0A0F9WG46_9MICR</name>
<feature type="transmembrane region" description="Helical" evidence="1">
    <location>
        <begin position="6"/>
        <end position="28"/>
    </location>
</feature>
<comment type="caution">
    <text evidence="2">The sequence shown here is derived from an EMBL/GenBank/DDBJ whole genome shotgun (WGS) entry which is preliminary data.</text>
</comment>
<dbReference type="VEuPathDB" id="MicrosporidiaDB:NCER_102085"/>
<keyword evidence="1" id="KW-0472">Membrane</keyword>
<organism evidence="2 3">
    <name type="scientific">Vairimorpha ceranae</name>
    <dbReference type="NCBI Taxonomy" id="40302"/>
    <lineage>
        <taxon>Eukaryota</taxon>
        <taxon>Fungi</taxon>
        <taxon>Fungi incertae sedis</taxon>
        <taxon>Microsporidia</taxon>
        <taxon>Nosematidae</taxon>
        <taxon>Vairimorpha</taxon>
    </lineage>
</organism>
<proteinExistence type="predicted"/>
<protein>
    <submittedName>
        <fullName evidence="2">Uncharacterized protein</fullName>
    </submittedName>
</protein>
<keyword evidence="1" id="KW-1133">Transmembrane helix</keyword>
<dbReference type="Proteomes" id="UP000034350">
    <property type="component" value="Unassembled WGS sequence"/>
</dbReference>
<dbReference type="GeneID" id="36320491"/>
<reference evidence="2 3" key="1">
    <citation type="journal article" date="2015" name="Environ. Microbiol.">
        <title>Genome analyses suggest the presence of polyploidy and recent human-driven expansions in eight global populations of the honeybee pathogen Nosema ceranae.</title>
        <authorList>
            <person name="Pelin A."/>
            <person name="Selman M."/>
            <person name="Aris-Brosou S."/>
            <person name="Farinelli L."/>
            <person name="Corradi N."/>
        </authorList>
    </citation>
    <scope>NUCLEOTIDE SEQUENCE [LARGE SCALE GENOMIC DNA]</scope>
    <source>
        <strain evidence="2 3">PA08 1199</strain>
    </source>
</reference>
<evidence type="ECO:0000256" key="1">
    <source>
        <dbReference type="SAM" id="Phobius"/>
    </source>
</evidence>
<dbReference type="VEuPathDB" id="MicrosporidiaDB:G9O61_00g007170"/>
<dbReference type="VEuPathDB" id="MicrosporidiaDB:AAJ76_400058716"/>
<keyword evidence="3" id="KW-1185">Reference proteome</keyword>
<sequence length="225" mass="26044">MDWKSLASITIVVSSAILIVIIATILICKHYFKSRKKQIDLNSNFFGSMNIKPHIDTMKLFNPDLDNDTLRKLYLSFRAIVMGYAKYSESVVICEARLGAKDQIVNFKISESNPTDAENKILKNYERIKMSGSPDWKKAILKLSFIKVDEQILFDLNEDDKFLIQNNEKIIADLLEQSNISLSLELKKQLLEKSIKTTNEEMRQISSLDIMFSKYVKFFLLKEEN</sequence>
<keyword evidence="1" id="KW-0812">Transmembrane</keyword>
<dbReference type="EMBL" id="JPQZ01000004">
    <property type="protein sequence ID" value="KKO76326.1"/>
    <property type="molecule type" value="Genomic_DNA"/>
</dbReference>